<dbReference type="Proteomes" id="UP000800200">
    <property type="component" value="Unassembled WGS sequence"/>
</dbReference>
<sequence>TFKDWKCVDWIDAALFTTSYFRDIYITQIAEEKYSNNCLVPKFDGFSAAIAYSVISGIGKGPLILMNKE</sequence>
<protein>
    <submittedName>
        <fullName evidence="1">Uncharacterized protein</fullName>
    </submittedName>
</protein>
<proteinExistence type="predicted"/>
<reference evidence="1" key="1">
    <citation type="journal article" date="2020" name="Stud. Mycol.">
        <title>101 Dothideomycetes genomes: a test case for predicting lifestyles and emergence of pathogens.</title>
        <authorList>
            <person name="Haridas S."/>
            <person name="Albert R."/>
            <person name="Binder M."/>
            <person name="Bloem J."/>
            <person name="Labutti K."/>
            <person name="Salamov A."/>
            <person name="Andreopoulos B."/>
            <person name="Baker S."/>
            <person name="Barry K."/>
            <person name="Bills G."/>
            <person name="Bluhm B."/>
            <person name="Cannon C."/>
            <person name="Castanera R."/>
            <person name="Culley D."/>
            <person name="Daum C."/>
            <person name="Ezra D."/>
            <person name="Gonzalez J."/>
            <person name="Henrissat B."/>
            <person name="Kuo A."/>
            <person name="Liang C."/>
            <person name="Lipzen A."/>
            <person name="Lutzoni F."/>
            <person name="Magnuson J."/>
            <person name="Mondo S."/>
            <person name="Nolan M."/>
            <person name="Ohm R."/>
            <person name="Pangilinan J."/>
            <person name="Park H.-J."/>
            <person name="Ramirez L."/>
            <person name="Alfaro M."/>
            <person name="Sun H."/>
            <person name="Tritt A."/>
            <person name="Yoshinaga Y."/>
            <person name="Zwiers L.-H."/>
            <person name="Turgeon B."/>
            <person name="Goodwin S."/>
            <person name="Spatafora J."/>
            <person name="Crous P."/>
            <person name="Grigoriev I."/>
        </authorList>
    </citation>
    <scope>NUCLEOTIDE SEQUENCE</scope>
    <source>
        <strain evidence="1">CBS 207.26</strain>
    </source>
</reference>
<dbReference type="EMBL" id="ML994610">
    <property type="protein sequence ID" value="KAF2195067.1"/>
    <property type="molecule type" value="Genomic_DNA"/>
</dbReference>
<gene>
    <name evidence="1" type="ORF">K469DRAFT_544543</name>
</gene>
<dbReference type="AlphaFoldDB" id="A0A6A6ESE3"/>
<organism evidence="1 2">
    <name type="scientific">Zopfia rhizophila CBS 207.26</name>
    <dbReference type="NCBI Taxonomy" id="1314779"/>
    <lineage>
        <taxon>Eukaryota</taxon>
        <taxon>Fungi</taxon>
        <taxon>Dikarya</taxon>
        <taxon>Ascomycota</taxon>
        <taxon>Pezizomycotina</taxon>
        <taxon>Dothideomycetes</taxon>
        <taxon>Dothideomycetes incertae sedis</taxon>
        <taxon>Zopfiaceae</taxon>
        <taxon>Zopfia</taxon>
    </lineage>
</organism>
<name>A0A6A6ESE3_9PEZI</name>
<keyword evidence="2" id="KW-1185">Reference proteome</keyword>
<feature type="non-terminal residue" evidence="1">
    <location>
        <position position="1"/>
    </location>
</feature>
<accession>A0A6A6ESE3</accession>
<evidence type="ECO:0000313" key="2">
    <source>
        <dbReference type="Proteomes" id="UP000800200"/>
    </source>
</evidence>
<evidence type="ECO:0000313" key="1">
    <source>
        <dbReference type="EMBL" id="KAF2195067.1"/>
    </source>
</evidence>